<evidence type="ECO:0000256" key="2">
    <source>
        <dbReference type="ARBA" id="ARBA00004651"/>
    </source>
</evidence>
<protein>
    <recommendedName>
        <fullName evidence="3">histidine kinase</fullName>
        <ecNumber evidence="3">2.7.13.3</ecNumber>
    </recommendedName>
</protein>
<keyword evidence="10" id="KW-0067">ATP-binding</keyword>
<dbReference type="GO" id="GO:0005524">
    <property type="term" value="F:ATP binding"/>
    <property type="evidence" value="ECO:0007669"/>
    <property type="project" value="UniProtKB-KW"/>
</dbReference>
<dbReference type="SMART" id="SM00387">
    <property type="entry name" value="HATPase_c"/>
    <property type="match status" value="1"/>
</dbReference>
<dbReference type="GO" id="GO:0000155">
    <property type="term" value="F:phosphorelay sensor kinase activity"/>
    <property type="evidence" value="ECO:0007669"/>
    <property type="project" value="InterPro"/>
</dbReference>
<dbReference type="InterPro" id="IPR033479">
    <property type="entry name" value="dCache_1"/>
</dbReference>
<dbReference type="STRING" id="706587.Desti_2488"/>
<evidence type="ECO:0000259" key="15">
    <source>
        <dbReference type="PROSITE" id="PS50109"/>
    </source>
</evidence>
<dbReference type="eggNOG" id="COG4191">
    <property type="taxonomic scope" value="Bacteria"/>
</dbReference>
<evidence type="ECO:0000256" key="5">
    <source>
        <dbReference type="ARBA" id="ARBA00022553"/>
    </source>
</evidence>
<dbReference type="Gene3D" id="1.10.287.130">
    <property type="match status" value="1"/>
</dbReference>
<dbReference type="Proteomes" id="UP000006055">
    <property type="component" value="Chromosome"/>
</dbReference>
<dbReference type="KEGG" id="dti:Desti_2488"/>
<organism evidence="16 17">
    <name type="scientific">Desulfomonile tiedjei (strain ATCC 49306 / DSM 6799 / DCB-1)</name>
    <dbReference type="NCBI Taxonomy" id="706587"/>
    <lineage>
        <taxon>Bacteria</taxon>
        <taxon>Pseudomonadati</taxon>
        <taxon>Thermodesulfobacteriota</taxon>
        <taxon>Desulfomonilia</taxon>
        <taxon>Desulfomonilales</taxon>
        <taxon>Desulfomonilaceae</taxon>
        <taxon>Desulfomonile</taxon>
    </lineage>
</organism>
<dbReference type="CDD" id="cd00082">
    <property type="entry name" value="HisKA"/>
    <property type="match status" value="1"/>
</dbReference>
<keyword evidence="9 16" id="KW-0418">Kinase</keyword>
<evidence type="ECO:0000256" key="10">
    <source>
        <dbReference type="ARBA" id="ARBA00022840"/>
    </source>
</evidence>
<dbReference type="AlphaFoldDB" id="I4C6H7"/>
<dbReference type="GO" id="GO:0005886">
    <property type="term" value="C:plasma membrane"/>
    <property type="evidence" value="ECO:0007669"/>
    <property type="project" value="UniProtKB-SubCell"/>
</dbReference>
<feature type="transmembrane region" description="Helical" evidence="14">
    <location>
        <begin position="20"/>
        <end position="42"/>
    </location>
</feature>
<dbReference type="InterPro" id="IPR003594">
    <property type="entry name" value="HATPase_dom"/>
</dbReference>
<dbReference type="InterPro" id="IPR036097">
    <property type="entry name" value="HisK_dim/P_sf"/>
</dbReference>
<feature type="transmembrane region" description="Helical" evidence="14">
    <location>
        <begin position="286"/>
        <end position="304"/>
    </location>
</feature>
<dbReference type="SUPFAM" id="SSF47384">
    <property type="entry name" value="Homodimeric domain of signal transducing histidine kinase"/>
    <property type="match status" value="1"/>
</dbReference>
<evidence type="ECO:0000256" key="13">
    <source>
        <dbReference type="ARBA" id="ARBA00023136"/>
    </source>
</evidence>
<dbReference type="Pfam" id="PF02743">
    <property type="entry name" value="dCache_1"/>
    <property type="match status" value="1"/>
</dbReference>
<keyword evidence="8" id="KW-0547">Nucleotide-binding</keyword>
<keyword evidence="13 14" id="KW-0472">Membrane</keyword>
<dbReference type="Pfam" id="PF00512">
    <property type="entry name" value="HisKA"/>
    <property type="match status" value="1"/>
</dbReference>
<evidence type="ECO:0000256" key="9">
    <source>
        <dbReference type="ARBA" id="ARBA00022777"/>
    </source>
</evidence>
<keyword evidence="12" id="KW-0902">Two-component regulatory system</keyword>
<gene>
    <name evidence="16" type="ordered locus">Desti_2488</name>
</gene>
<feature type="domain" description="Histidine kinase" evidence="15">
    <location>
        <begin position="340"/>
        <end position="557"/>
    </location>
</feature>
<keyword evidence="5" id="KW-0597">Phosphoprotein</keyword>
<reference evidence="17" key="1">
    <citation type="submission" date="2012-06" db="EMBL/GenBank/DDBJ databases">
        <title>Complete sequence of chromosome of Desulfomonile tiedjei DSM 6799.</title>
        <authorList>
            <person name="Lucas S."/>
            <person name="Copeland A."/>
            <person name="Lapidus A."/>
            <person name="Glavina del Rio T."/>
            <person name="Dalin E."/>
            <person name="Tice H."/>
            <person name="Bruce D."/>
            <person name="Goodwin L."/>
            <person name="Pitluck S."/>
            <person name="Peters L."/>
            <person name="Ovchinnikova G."/>
            <person name="Zeytun A."/>
            <person name="Lu M."/>
            <person name="Kyrpides N."/>
            <person name="Mavromatis K."/>
            <person name="Ivanova N."/>
            <person name="Brettin T."/>
            <person name="Detter J.C."/>
            <person name="Han C."/>
            <person name="Larimer F."/>
            <person name="Land M."/>
            <person name="Hauser L."/>
            <person name="Markowitz V."/>
            <person name="Cheng J.-F."/>
            <person name="Hugenholtz P."/>
            <person name="Woyke T."/>
            <person name="Wu D."/>
            <person name="Spring S."/>
            <person name="Schroeder M."/>
            <person name="Brambilla E."/>
            <person name="Klenk H.-P."/>
            <person name="Eisen J.A."/>
        </authorList>
    </citation>
    <scope>NUCLEOTIDE SEQUENCE [LARGE SCALE GENOMIC DNA]</scope>
    <source>
        <strain evidence="17">ATCC 49306 / DSM 6799 / DCB-1</strain>
    </source>
</reference>
<keyword evidence="11 14" id="KW-1133">Transmembrane helix</keyword>
<evidence type="ECO:0000256" key="11">
    <source>
        <dbReference type="ARBA" id="ARBA00022989"/>
    </source>
</evidence>
<dbReference type="PRINTS" id="PR00344">
    <property type="entry name" value="BCTRLSENSOR"/>
</dbReference>
<sequence length="557" mass="61425">MDVTVSQYRFQYRSLASKMFLTTFAVSIIPLLILGAVARYYFISSYKVEVQQRLKEIILNGQAQLENIIQARIIALRVLAQNPSASFGTKSAVSENFQVLKSIFGDTVQSLVLLDSQGKQVAWSPDTVEDTPSDSSIFPFLQRTNERGLYITDVATDKTRGNSFTIALPVEHDRKKWVLLAAFSTDPLTRVLGGLDLEPAARIFIVNRTGEVQVAFPADAALPEKVAYDERMAGQEDCAVPEINESPEGSTICLKIRITNTPWMLTLFEEKDHAYAAIYDARRSSIAAVFLGALILGLVAAFVSRRLAHHVAHMDQERQLMNEQLMQTAKLASLGEMAAGIAHEINNPLAVMVQEAGWMQDLLDDGTDEIRENIPEFRVALSRIQAHGKRCRGITHKLLSFARPVDHRAEVIQLNSILENVVELYSHRSQGGDLTFTTVLAPDLPKVQVSPSEVEQILVNLINNSLDAMEHGAGSIAITTRLHGHYVVVDVSDNGPGIPKEHLTKVFDPFFTTKPVGKGTGLGLAICYGIMKKLRGDITVTSETGQGTTFHLFFPVV</sequence>
<dbReference type="Pfam" id="PF02518">
    <property type="entry name" value="HATPase_c"/>
    <property type="match status" value="1"/>
</dbReference>
<dbReference type="PANTHER" id="PTHR43065:SF46">
    <property type="entry name" value="C4-DICARBOXYLATE TRANSPORT SENSOR PROTEIN DCTB"/>
    <property type="match status" value="1"/>
</dbReference>
<evidence type="ECO:0000256" key="7">
    <source>
        <dbReference type="ARBA" id="ARBA00022692"/>
    </source>
</evidence>
<dbReference type="EMBL" id="CP003360">
    <property type="protein sequence ID" value="AFM25168.1"/>
    <property type="molecule type" value="Genomic_DNA"/>
</dbReference>
<comment type="subcellular location">
    <subcellularLocation>
        <location evidence="2">Cell membrane</location>
        <topology evidence="2">Multi-pass membrane protein</topology>
    </subcellularLocation>
</comment>
<dbReference type="InterPro" id="IPR004358">
    <property type="entry name" value="Sig_transdc_His_kin-like_C"/>
</dbReference>
<comment type="catalytic activity">
    <reaction evidence="1">
        <text>ATP + protein L-histidine = ADP + protein N-phospho-L-histidine.</text>
        <dbReference type="EC" id="2.7.13.3"/>
    </reaction>
</comment>
<dbReference type="EC" id="2.7.13.3" evidence="3"/>
<keyword evidence="17" id="KW-1185">Reference proteome</keyword>
<name>I4C6H7_DESTA</name>
<evidence type="ECO:0000256" key="3">
    <source>
        <dbReference type="ARBA" id="ARBA00012438"/>
    </source>
</evidence>
<dbReference type="PANTHER" id="PTHR43065">
    <property type="entry name" value="SENSOR HISTIDINE KINASE"/>
    <property type="match status" value="1"/>
</dbReference>
<dbReference type="SUPFAM" id="SSF55874">
    <property type="entry name" value="ATPase domain of HSP90 chaperone/DNA topoisomerase II/histidine kinase"/>
    <property type="match status" value="1"/>
</dbReference>
<dbReference type="SMART" id="SM00388">
    <property type="entry name" value="HisKA"/>
    <property type="match status" value="1"/>
</dbReference>
<dbReference type="InterPro" id="IPR003661">
    <property type="entry name" value="HisK_dim/P_dom"/>
</dbReference>
<evidence type="ECO:0000256" key="4">
    <source>
        <dbReference type="ARBA" id="ARBA00022475"/>
    </source>
</evidence>
<evidence type="ECO:0000256" key="8">
    <source>
        <dbReference type="ARBA" id="ARBA00022741"/>
    </source>
</evidence>
<evidence type="ECO:0000256" key="1">
    <source>
        <dbReference type="ARBA" id="ARBA00000085"/>
    </source>
</evidence>
<dbReference type="HOGENOM" id="CLU_023166_1_0_7"/>
<keyword evidence="6" id="KW-0808">Transferase</keyword>
<dbReference type="InterPro" id="IPR036890">
    <property type="entry name" value="HATPase_C_sf"/>
</dbReference>
<keyword evidence="4" id="KW-1003">Cell membrane</keyword>
<evidence type="ECO:0000256" key="14">
    <source>
        <dbReference type="SAM" id="Phobius"/>
    </source>
</evidence>
<dbReference type="Gene3D" id="3.30.450.20">
    <property type="entry name" value="PAS domain"/>
    <property type="match status" value="1"/>
</dbReference>
<accession>I4C6H7</accession>
<keyword evidence="7 14" id="KW-0812">Transmembrane</keyword>
<evidence type="ECO:0000256" key="12">
    <source>
        <dbReference type="ARBA" id="ARBA00023012"/>
    </source>
</evidence>
<dbReference type="PROSITE" id="PS50109">
    <property type="entry name" value="HIS_KIN"/>
    <property type="match status" value="1"/>
</dbReference>
<evidence type="ECO:0000256" key="6">
    <source>
        <dbReference type="ARBA" id="ARBA00022679"/>
    </source>
</evidence>
<evidence type="ECO:0000313" key="17">
    <source>
        <dbReference type="Proteomes" id="UP000006055"/>
    </source>
</evidence>
<dbReference type="Gene3D" id="3.30.565.10">
    <property type="entry name" value="Histidine kinase-like ATPase, C-terminal domain"/>
    <property type="match status" value="1"/>
</dbReference>
<evidence type="ECO:0000313" key="16">
    <source>
        <dbReference type="EMBL" id="AFM25168.1"/>
    </source>
</evidence>
<dbReference type="InterPro" id="IPR005467">
    <property type="entry name" value="His_kinase_dom"/>
</dbReference>
<proteinExistence type="predicted"/>